<dbReference type="InterPro" id="IPR050121">
    <property type="entry name" value="Cytochrome_P450_monoxygenase"/>
</dbReference>
<dbReference type="Pfam" id="PF00067">
    <property type="entry name" value="p450"/>
    <property type="match status" value="1"/>
</dbReference>
<dbReference type="PRINTS" id="PR00463">
    <property type="entry name" value="EP450I"/>
</dbReference>
<evidence type="ECO:0008006" key="12">
    <source>
        <dbReference type="Google" id="ProtNLM"/>
    </source>
</evidence>
<dbReference type="PRINTS" id="PR00385">
    <property type="entry name" value="P450"/>
</dbReference>
<evidence type="ECO:0000256" key="8">
    <source>
        <dbReference type="PIRSR" id="PIRSR602401-1"/>
    </source>
</evidence>
<evidence type="ECO:0000256" key="5">
    <source>
        <dbReference type="ARBA" id="ARBA00023002"/>
    </source>
</evidence>
<name>A0A8H6FW31_9LECA</name>
<evidence type="ECO:0000313" key="10">
    <source>
        <dbReference type="EMBL" id="KAF6235749.1"/>
    </source>
</evidence>
<dbReference type="AlphaFoldDB" id="A0A8H6FW31"/>
<sequence length="551" mass="63123">MQLQNQMGSFPYLQQALLIACLSLLAIFVVKLYNARVRFIELRKKGLSMPPHHPIFGHLLLANDLLSKLPPGAHPSYLPGLIRRAIPDVGQVFYLDMWPFNRPILIVSSPSVAYQFTQEHPLRKSPEVHRWMKPFANNQDLVSLEGHRWKKWRNVYNPGFSASHLVSLMPQIAKEVSVFCDILKERAQSGAIIPLEEATVNLTMDTIGRIVLGKSFHAQRSSNEFVSALRAQIPWNLYGTEMNPLVRWNPFRPFFQWYYVQLMDRYLSRQLRERFAAHRINGPVGAEDCGFQTVMDLALDKYLDQQQVSPAVRSMDAEFERLAISQMKVFILAGHDTTSSTLCYIFHLLSSNPVAMHRVRAEHDEVFGSDITQAKAKITANPHSLNRLDYTLAVIKETLRLFPVASSTRDGEPGFSLTQEGHQYPTEGFTIWCTHQAMHREPEYWPWPDSFVPERWLVSDDDPLHPIKGAWRPFEFGPRNCIGQELALLELKLVMVMTLREFYVTASYDVESHDQVKSKSKTVNGERAYQALKGTTRPADGFPCRVRFAAR</sequence>
<dbReference type="GeneID" id="59287605"/>
<dbReference type="GO" id="GO:0020037">
    <property type="term" value="F:heme binding"/>
    <property type="evidence" value="ECO:0007669"/>
    <property type="project" value="InterPro"/>
</dbReference>
<keyword evidence="3 8" id="KW-0349">Heme</keyword>
<keyword evidence="9" id="KW-1133">Transmembrane helix</keyword>
<keyword evidence="5" id="KW-0560">Oxidoreductase</keyword>
<evidence type="ECO:0000256" key="7">
    <source>
        <dbReference type="ARBA" id="ARBA00023033"/>
    </source>
</evidence>
<accession>A0A8H6FW31</accession>
<dbReference type="InterPro" id="IPR036396">
    <property type="entry name" value="Cyt_P450_sf"/>
</dbReference>
<reference evidence="10 11" key="1">
    <citation type="journal article" date="2020" name="Genomics">
        <title>Complete, high-quality genomes from long-read metagenomic sequencing of two wolf lichen thalli reveals enigmatic genome architecture.</title>
        <authorList>
            <person name="McKenzie S.K."/>
            <person name="Walston R.F."/>
            <person name="Allen J.L."/>
        </authorList>
    </citation>
    <scope>NUCLEOTIDE SEQUENCE [LARGE SCALE GENOMIC DNA]</scope>
    <source>
        <strain evidence="10">WasteWater2</strain>
    </source>
</reference>
<keyword evidence="6 8" id="KW-0408">Iron</keyword>
<dbReference type="CDD" id="cd11051">
    <property type="entry name" value="CYP59-like"/>
    <property type="match status" value="1"/>
</dbReference>
<keyword evidence="11" id="KW-1185">Reference proteome</keyword>
<protein>
    <recommendedName>
        <fullName evidence="12">Cytochrome P450</fullName>
    </recommendedName>
</protein>
<dbReference type="GO" id="GO:0016705">
    <property type="term" value="F:oxidoreductase activity, acting on paired donors, with incorporation or reduction of molecular oxygen"/>
    <property type="evidence" value="ECO:0007669"/>
    <property type="project" value="InterPro"/>
</dbReference>
<keyword evidence="9" id="KW-0812">Transmembrane</keyword>
<evidence type="ECO:0000313" key="11">
    <source>
        <dbReference type="Proteomes" id="UP000578531"/>
    </source>
</evidence>
<evidence type="ECO:0000256" key="2">
    <source>
        <dbReference type="ARBA" id="ARBA00005179"/>
    </source>
</evidence>
<evidence type="ECO:0000256" key="1">
    <source>
        <dbReference type="ARBA" id="ARBA00001971"/>
    </source>
</evidence>
<feature type="binding site" description="axial binding residue" evidence="8">
    <location>
        <position position="481"/>
    </location>
    <ligand>
        <name>heme</name>
        <dbReference type="ChEBI" id="CHEBI:30413"/>
    </ligand>
    <ligandPart>
        <name>Fe</name>
        <dbReference type="ChEBI" id="CHEBI:18248"/>
    </ligandPart>
</feature>
<dbReference type="OrthoDB" id="10029320at2759"/>
<evidence type="ECO:0000256" key="4">
    <source>
        <dbReference type="ARBA" id="ARBA00022723"/>
    </source>
</evidence>
<keyword evidence="4 8" id="KW-0479">Metal-binding</keyword>
<proteinExistence type="predicted"/>
<keyword evidence="9" id="KW-0472">Membrane</keyword>
<evidence type="ECO:0000256" key="3">
    <source>
        <dbReference type="ARBA" id="ARBA00022617"/>
    </source>
</evidence>
<dbReference type="Proteomes" id="UP000578531">
    <property type="component" value="Unassembled WGS sequence"/>
</dbReference>
<dbReference type="GO" id="GO:0004497">
    <property type="term" value="F:monooxygenase activity"/>
    <property type="evidence" value="ECO:0007669"/>
    <property type="project" value="UniProtKB-KW"/>
</dbReference>
<dbReference type="RefSeq" id="XP_037165116.1">
    <property type="nucleotide sequence ID" value="XM_037307856.1"/>
</dbReference>
<dbReference type="InterPro" id="IPR002401">
    <property type="entry name" value="Cyt_P450_E_grp-I"/>
</dbReference>
<dbReference type="EMBL" id="JACCJC010000022">
    <property type="protein sequence ID" value="KAF6235749.1"/>
    <property type="molecule type" value="Genomic_DNA"/>
</dbReference>
<keyword evidence="7" id="KW-0503">Monooxygenase</keyword>
<gene>
    <name evidence="10" type="ORF">HO173_005944</name>
</gene>
<dbReference type="PANTHER" id="PTHR24305">
    <property type="entry name" value="CYTOCHROME P450"/>
    <property type="match status" value="1"/>
</dbReference>
<dbReference type="GO" id="GO:0005506">
    <property type="term" value="F:iron ion binding"/>
    <property type="evidence" value="ECO:0007669"/>
    <property type="project" value="InterPro"/>
</dbReference>
<comment type="cofactor">
    <cofactor evidence="1 8">
        <name>heme</name>
        <dbReference type="ChEBI" id="CHEBI:30413"/>
    </cofactor>
</comment>
<dbReference type="InterPro" id="IPR001128">
    <property type="entry name" value="Cyt_P450"/>
</dbReference>
<dbReference type="Gene3D" id="1.10.630.10">
    <property type="entry name" value="Cytochrome P450"/>
    <property type="match status" value="1"/>
</dbReference>
<comment type="caution">
    <text evidence="10">The sequence shown here is derived from an EMBL/GenBank/DDBJ whole genome shotgun (WGS) entry which is preliminary data.</text>
</comment>
<organism evidence="10 11">
    <name type="scientific">Letharia columbiana</name>
    <dbReference type="NCBI Taxonomy" id="112416"/>
    <lineage>
        <taxon>Eukaryota</taxon>
        <taxon>Fungi</taxon>
        <taxon>Dikarya</taxon>
        <taxon>Ascomycota</taxon>
        <taxon>Pezizomycotina</taxon>
        <taxon>Lecanoromycetes</taxon>
        <taxon>OSLEUM clade</taxon>
        <taxon>Lecanoromycetidae</taxon>
        <taxon>Lecanorales</taxon>
        <taxon>Lecanorineae</taxon>
        <taxon>Parmeliaceae</taxon>
        <taxon>Letharia</taxon>
    </lineage>
</organism>
<dbReference type="SUPFAM" id="SSF48264">
    <property type="entry name" value="Cytochrome P450"/>
    <property type="match status" value="1"/>
</dbReference>
<evidence type="ECO:0000256" key="6">
    <source>
        <dbReference type="ARBA" id="ARBA00023004"/>
    </source>
</evidence>
<dbReference type="PANTHER" id="PTHR24305:SF107">
    <property type="entry name" value="P450, PUTATIVE (EUROFUNG)-RELATED"/>
    <property type="match status" value="1"/>
</dbReference>
<evidence type="ECO:0000256" key="9">
    <source>
        <dbReference type="SAM" id="Phobius"/>
    </source>
</evidence>
<comment type="pathway">
    <text evidence="2">Secondary metabolite biosynthesis.</text>
</comment>
<feature type="transmembrane region" description="Helical" evidence="9">
    <location>
        <begin position="12"/>
        <end position="33"/>
    </location>
</feature>